<keyword evidence="3 7" id="KW-0456">Lyase</keyword>
<dbReference type="PATRIC" id="fig|53707.9.peg.3497"/>
<dbReference type="InterPro" id="IPR002022">
    <property type="entry name" value="Pec_lyase"/>
</dbReference>
<dbReference type="Pfam" id="PF00544">
    <property type="entry name" value="Pectate_lyase_4"/>
    <property type="match status" value="1"/>
</dbReference>
<accession>A0A0P9S4U3</accession>
<reference evidence="9 10" key="1">
    <citation type="submission" date="2015-09" db="EMBL/GenBank/DDBJ databases">
        <title>Genome announcement of multiple Pseudomonas syringae strains.</title>
        <authorList>
            <person name="Thakur S."/>
            <person name="Wang P.W."/>
            <person name="Gong Y."/>
            <person name="Weir B.S."/>
            <person name="Guttman D.S."/>
        </authorList>
    </citation>
    <scope>NUCLEOTIDE SEQUENCE [LARGE SCALE GENOMIC DNA]</scope>
    <source>
        <strain evidence="9 10">ICMP3507</strain>
    </source>
</reference>
<comment type="subcellular location">
    <subcellularLocation>
        <location evidence="7">Secreted</location>
    </subcellularLocation>
</comment>
<evidence type="ECO:0000313" key="10">
    <source>
        <dbReference type="Proteomes" id="UP000050265"/>
    </source>
</evidence>
<protein>
    <recommendedName>
        <fullName evidence="6">pectin lyase</fullName>
        <ecNumber evidence="6">4.2.2.10</ecNumber>
    </recommendedName>
</protein>
<gene>
    <name evidence="9" type="ORF">ALO35_05144</name>
</gene>
<dbReference type="InterPro" id="IPR012334">
    <property type="entry name" value="Pectin_lyas_fold"/>
</dbReference>
<dbReference type="InterPro" id="IPR011050">
    <property type="entry name" value="Pectin_lyase_fold/virulence"/>
</dbReference>
<dbReference type="PANTHER" id="PTHR31683">
    <property type="entry name" value="PECTATE LYASE 18-RELATED"/>
    <property type="match status" value="1"/>
</dbReference>
<keyword evidence="7" id="KW-0624">Polysaccharide degradation</keyword>
<sequence length="423" mass="45388">MEVQQMRLWGALLQCVSALFLMLSGAQYLEAADLPEGFAKGVTGGGAAAAVYPSTLDQLRSALCASYDSRGACTDETPRVIVLEHLFDFRGSLVAKGSAETTEPGCMVKQCPHGGEQLALNGPNNFCQSRPPVMVTYDNAGLKPLKVGSNKTLIGVGKKAGIQGAGLFIGDGAHNVIVRNLTLLDINPSVVWGGDALTLNKADGVWIDHNTFARIGRQMIVTGWGTASHVTISSNEFDGRTPYSSTCDGHHYWVWLFLGSQDTLTLSKNYIHDASGRAPHSGGMNNAQVRAQLVNNVFQRMTYQGAIMSRTSSSQLLVEGNDFENVAHPLFNDTDQPGTAFALFGPGSTGANDVCMSVIGRSCVANQQQMSGDDYRPQDTSVLEAFRDYRQFLVVPVSAQEARGQVMRDAGVGKVDVGSWESR</sequence>
<dbReference type="SUPFAM" id="SSF51126">
    <property type="entry name" value="Pectin lyase-like"/>
    <property type="match status" value="1"/>
</dbReference>
<comment type="function">
    <text evidence="5">Pectinolytic enzymes consist of four classes of enzymes: pectin lyase, polygalacturonase, pectin methylesterase and rhamnogalacturonase. Among pectinolytic enzymes, pectin lyase is the most important in depolymerization of pectin, since it cleaves internal glycosidic bonds of highly methylated pectins.</text>
</comment>
<evidence type="ECO:0000256" key="4">
    <source>
        <dbReference type="ARBA" id="ARBA00036818"/>
    </source>
</evidence>
<evidence type="ECO:0000259" key="8">
    <source>
        <dbReference type="SMART" id="SM00656"/>
    </source>
</evidence>
<evidence type="ECO:0000256" key="6">
    <source>
        <dbReference type="ARBA" id="ARBA00039082"/>
    </source>
</evidence>
<evidence type="ECO:0000256" key="3">
    <source>
        <dbReference type="ARBA" id="ARBA00023239"/>
    </source>
</evidence>
<dbReference type="Proteomes" id="UP000050265">
    <property type="component" value="Unassembled WGS sequence"/>
</dbReference>
<evidence type="ECO:0000313" key="9">
    <source>
        <dbReference type="EMBL" id="KPX55268.1"/>
    </source>
</evidence>
<organism evidence="9 10">
    <name type="scientific">Pseudomonas amygdali pv. lachrymans</name>
    <name type="common">Pseudomonas syringae pv. lachrymans</name>
    <dbReference type="NCBI Taxonomy" id="53707"/>
    <lineage>
        <taxon>Bacteria</taxon>
        <taxon>Pseudomonadati</taxon>
        <taxon>Pseudomonadota</taxon>
        <taxon>Gammaproteobacteria</taxon>
        <taxon>Pseudomonadales</taxon>
        <taxon>Pseudomonadaceae</taxon>
        <taxon>Pseudomonas</taxon>
        <taxon>Pseudomonas amygdali</taxon>
    </lineage>
</organism>
<dbReference type="EC" id="4.2.2.10" evidence="6"/>
<dbReference type="GO" id="GO:0000272">
    <property type="term" value="P:polysaccharide catabolic process"/>
    <property type="evidence" value="ECO:0007669"/>
    <property type="project" value="UniProtKB-KW"/>
</dbReference>
<evidence type="ECO:0000256" key="1">
    <source>
        <dbReference type="ARBA" id="ARBA00023157"/>
    </source>
</evidence>
<dbReference type="AlphaFoldDB" id="A0A0P9S4U3"/>
<dbReference type="PANTHER" id="PTHR31683:SF67">
    <property type="entry name" value="PECTIN LYASE F-RELATED"/>
    <property type="match status" value="1"/>
</dbReference>
<evidence type="ECO:0000256" key="7">
    <source>
        <dbReference type="RuleBase" id="RU361173"/>
    </source>
</evidence>
<keyword evidence="2" id="KW-0325">Glycoprotein</keyword>
<dbReference type="GO" id="GO:0005576">
    <property type="term" value="C:extracellular region"/>
    <property type="evidence" value="ECO:0007669"/>
    <property type="project" value="UniProtKB-SubCell"/>
</dbReference>
<dbReference type="InterPro" id="IPR045032">
    <property type="entry name" value="PEL"/>
</dbReference>
<name>A0A0P9S4U3_PSEAV</name>
<comment type="catalytic activity">
    <reaction evidence="4">
        <text>Eliminative cleavage of (1-&gt;4)-alpha-D-galacturonan methyl ester to give oligosaccharides with 4-deoxy-6-O-methyl-alpha-D-galact-4-enuronosyl groups at their non-reducing ends.</text>
        <dbReference type="EC" id="4.2.2.10"/>
    </reaction>
</comment>
<keyword evidence="1" id="KW-1015">Disulfide bond</keyword>
<dbReference type="EMBL" id="LJQP01000469">
    <property type="protein sequence ID" value="KPX55268.1"/>
    <property type="molecule type" value="Genomic_DNA"/>
</dbReference>
<dbReference type="GO" id="GO:0047490">
    <property type="term" value="F:pectin lyase activity"/>
    <property type="evidence" value="ECO:0007669"/>
    <property type="project" value="UniProtKB-EC"/>
</dbReference>
<keyword evidence="7" id="KW-0964">Secreted</keyword>
<evidence type="ECO:0000256" key="2">
    <source>
        <dbReference type="ARBA" id="ARBA00023180"/>
    </source>
</evidence>
<dbReference type="SMART" id="SM00656">
    <property type="entry name" value="Amb_all"/>
    <property type="match status" value="1"/>
</dbReference>
<comment type="caution">
    <text evidence="9">The sequence shown here is derived from an EMBL/GenBank/DDBJ whole genome shotgun (WGS) entry which is preliminary data.</text>
</comment>
<dbReference type="Gene3D" id="2.160.20.10">
    <property type="entry name" value="Single-stranded right-handed beta-helix, Pectin lyase-like"/>
    <property type="match status" value="1"/>
</dbReference>
<proteinExistence type="inferred from homology"/>
<evidence type="ECO:0000256" key="5">
    <source>
        <dbReference type="ARBA" id="ARBA00037631"/>
    </source>
</evidence>
<comment type="similarity">
    <text evidence="7">Belongs to the polysaccharide lyase 1 family.</text>
</comment>
<dbReference type="GO" id="GO:0030570">
    <property type="term" value="F:pectate lyase activity"/>
    <property type="evidence" value="ECO:0007669"/>
    <property type="project" value="InterPro"/>
</dbReference>
<keyword evidence="7" id="KW-0119">Carbohydrate metabolism</keyword>
<feature type="domain" description="Pectate lyase" evidence="8">
    <location>
        <begin position="113"/>
        <end position="329"/>
    </location>
</feature>